<reference evidence="2" key="1">
    <citation type="journal article" date="2021" name="ISME J.">
        <title>Genomic evolution of the class Acidithiobacillia: deep-branching Proteobacteria living in extreme acidic conditions.</title>
        <authorList>
            <person name="Moya-Beltran A."/>
            <person name="Beard S."/>
            <person name="Rojas-Villalobos C."/>
            <person name="Issotta F."/>
            <person name="Gallardo Y."/>
            <person name="Ulloa R."/>
            <person name="Giaveno A."/>
            <person name="Degli Esposti M."/>
            <person name="Johnson D.B."/>
            <person name="Quatrini R."/>
        </authorList>
    </citation>
    <scope>NUCLEOTIDE SEQUENCE</scope>
    <source>
        <strain evidence="2">VAN18-1</strain>
    </source>
</reference>
<feature type="compositionally biased region" description="Basic and acidic residues" evidence="1">
    <location>
        <begin position="155"/>
        <end position="167"/>
    </location>
</feature>
<gene>
    <name evidence="2" type="ORF">HFQ13_05425</name>
</gene>
<feature type="region of interest" description="Disordered" evidence="1">
    <location>
        <begin position="252"/>
        <end position="273"/>
    </location>
</feature>
<dbReference type="Proteomes" id="UP001197378">
    <property type="component" value="Unassembled WGS sequence"/>
</dbReference>
<dbReference type="EMBL" id="JAAXYO010000050">
    <property type="protein sequence ID" value="MBU2787651.1"/>
    <property type="molecule type" value="Genomic_DNA"/>
</dbReference>
<comment type="caution">
    <text evidence="2">The sequence shown here is derived from an EMBL/GenBank/DDBJ whole genome shotgun (WGS) entry which is preliminary data.</text>
</comment>
<organism evidence="2 3">
    <name type="scientific">Igneacidithiobacillus copahuensis</name>
    <dbReference type="NCBI Taxonomy" id="2724909"/>
    <lineage>
        <taxon>Bacteria</taxon>
        <taxon>Pseudomonadati</taxon>
        <taxon>Pseudomonadota</taxon>
        <taxon>Acidithiobacillia</taxon>
        <taxon>Acidithiobacillales</taxon>
        <taxon>Acidithiobacillaceae</taxon>
        <taxon>Igneacidithiobacillus</taxon>
    </lineage>
</organism>
<evidence type="ECO:0000256" key="1">
    <source>
        <dbReference type="SAM" id="MobiDB-lite"/>
    </source>
</evidence>
<feature type="compositionally biased region" description="Gly residues" evidence="1">
    <location>
        <begin position="139"/>
        <end position="154"/>
    </location>
</feature>
<evidence type="ECO:0000313" key="3">
    <source>
        <dbReference type="Proteomes" id="UP001197378"/>
    </source>
</evidence>
<sequence length="273" mass="30116">MDTPGRFIRKSDFEGIEMTNEPTQKRHGPMSIEQILKVDQRIQRMAENAAPSLVSDRHVVPVLAEKIARTMAYHKSIPDSSYIQELVLESFNIKTARRIVKKARALAAAIEVPVVIHQPTASPTPAPVVTPASVPAPTSGGGSSSGGGGSGGVVGKEKTVEAAEKHAPASAQPEPVIQLRNGDENQAGDVWVEKARKYVPKSKLISGFRKLNGDVWDAEKREFIPGNSIKHGHVRIEDGWQWHSSLRMYRNPDRNVPDPWESDDPEINRLYRD</sequence>
<feature type="region of interest" description="Disordered" evidence="1">
    <location>
        <begin position="120"/>
        <end position="173"/>
    </location>
</feature>
<feature type="compositionally biased region" description="Low complexity" evidence="1">
    <location>
        <begin position="129"/>
        <end position="138"/>
    </location>
</feature>
<name>A0AAE2YP38_9PROT</name>
<proteinExistence type="predicted"/>
<dbReference type="RefSeq" id="WP_215885421.1">
    <property type="nucleotide sequence ID" value="NZ_JAAXYO010000050.1"/>
</dbReference>
<dbReference type="AlphaFoldDB" id="A0AAE2YP38"/>
<protein>
    <submittedName>
        <fullName evidence="2">Uncharacterized protein</fullName>
    </submittedName>
</protein>
<keyword evidence="3" id="KW-1185">Reference proteome</keyword>
<evidence type="ECO:0000313" key="2">
    <source>
        <dbReference type="EMBL" id="MBU2787651.1"/>
    </source>
</evidence>
<accession>A0AAE2YP38</accession>